<name>A0ABV6P249_9ACTN</name>
<comment type="caution">
    <text evidence="2">The sequence shown here is derived from an EMBL/GenBank/DDBJ whole genome shotgun (WGS) entry which is preliminary data.</text>
</comment>
<organism evidence="2 3">
    <name type="scientific">Plantactinospora siamensis</name>
    <dbReference type="NCBI Taxonomy" id="555372"/>
    <lineage>
        <taxon>Bacteria</taxon>
        <taxon>Bacillati</taxon>
        <taxon>Actinomycetota</taxon>
        <taxon>Actinomycetes</taxon>
        <taxon>Micromonosporales</taxon>
        <taxon>Micromonosporaceae</taxon>
        <taxon>Plantactinospora</taxon>
    </lineage>
</organism>
<evidence type="ECO:0000256" key="1">
    <source>
        <dbReference type="SAM" id="MobiDB-lite"/>
    </source>
</evidence>
<reference evidence="2 3" key="1">
    <citation type="submission" date="2024-09" db="EMBL/GenBank/DDBJ databases">
        <authorList>
            <person name="Sun Q."/>
            <person name="Mori K."/>
        </authorList>
    </citation>
    <scope>NUCLEOTIDE SEQUENCE [LARGE SCALE GENOMIC DNA]</scope>
    <source>
        <strain evidence="2 3">TBRC 2205</strain>
    </source>
</reference>
<feature type="compositionally biased region" description="Basic and acidic residues" evidence="1">
    <location>
        <begin position="143"/>
        <end position="152"/>
    </location>
</feature>
<evidence type="ECO:0000313" key="2">
    <source>
        <dbReference type="EMBL" id="MFC0567105.1"/>
    </source>
</evidence>
<sequence>MGAPHMEFSAVDPEGHRNRIESSLRDLGDRLAHAAERVAAAPVRAELSSVQAELYQLRSLLAATWPATAAGGTPAEREVGELLTRARQALLVAEEEARQVRDRAYDDALQARRDFEAALYLRRCREARVDDLLRGVVIELPPERRTQAREPAPRLGPAVAAPAAEAG</sequence>
<evidence type="ECO:0000313" key="3">
    <source>
        <dbReference type="Proteomes" id="UP001589894"/>
    </source>
</evidence>
<feature type="region of interest" description="Disordered" evidence="1">
    <location>
        <begin position="143"/>
        <end position="167"/>
    </location>
</feature>
<protein>
    <submittedName>
        <fullName evidence="2">ATPase</fullName>
    </submittedName>
</protein>
<dbReference type="EMBL" id="JBHLUE010000019">
    <property type="protein sequence ID" value="MFC0567105.1"/>
    <property type="molecule type" value="Genomic_DNA"/>
</dbReference>
<dbReference type="RefSeq" id="WP_377342324.1">
    <property type="nucleotide sequence ID" value="NZ_JBHLUE010000019.1"/>
</dbReference>
<feature type="compositionally biased region" description="Low complexity" evidence="1">
    <location>
        <begin position="153"/>
        <end position="167"/>
    </location>
</feature>
<gene>
    <name evidence="2" type="ORF">ACFFHU_23565</name>
</gene>
<proteinExistence type="predicted"/>
<accession>A0ABV6P249</accession>
<dbReference type="Proteomes" id="UP001589894">
    <property type="component" value="Unassembled WGS sequence"/>
</dbReference>
<keyword evidence="3" id="KW-1185">Reference proteome</keyword>